<dbReference type="Proteomes" id="UP000276133">
    <property type="component" value="Unassembled WGS sequence"/>
</dbReference>
<gene>
    <name evidence="2" type="ORF">BpHYR1_053775</name>
</gene>
<sequence length="122" mass="14094">KTLDPNPPPRQTSIWNQKSNPTQQITESQQQISTQLYIMTTQRENLKRMLKFITELIANLSDVTQSIIGGDSTFYTNLITKHFDQIISQSIQPLIDSYKLEGENESEISQLNDEDYMDHHHG</sequence>
<reference evidence="2 3" key="1">
    <citation type="journal article" date="2018" name="Sci. Rep.">
        <title>Genomic signatures of local adaptation to the degree of environmental predictability in rotifers.</title>
        <authorList>
            <person name="Franch-Gras L."/>
            <person name="Hahn C."/>
            <person name="Garcia-Roger E.M."/>
            <person name="Carmona M.J."/>
            <person name="Serra M."/>
            <person name="Gomez A."/>
        </authorList>
    </citation>
    <scope>NUCLEOTIDE SEQUENCE [LARGE SCALE GENOMIC DNA]</scope>
    <source>
        <strain evidence="2">HYR1</strain>
    </source>
</reference>
<name>A0A3M7P4Y0_BRAPC</name>
<comment type="caution">
    <text evidence="2">The sequence shown here is derived from an EMBL/GenBank/DDBJ whole genome shotgun (WGS) entry which is preliminary data.</text>
</comment>
<keyword evidence="3" id="KW-1185">Reference proteome</keyword>
<dbReference type="AlphaFoldDB" id="A0A3M7P4Y0"/>
<feature type="region of interest" description="Disordered" evidence="1">
    <location>
        <begin position="1"/>
        <end position="28"/>
    </location>
</feature>
<dbReference type="EMBL" id="REGN01013587">
    <property type="protein sequence ID" value="RMZ93734.1"/>
    <property type="molecule type" value="Genomic_DNA"/>
</dbReference>
<evidence type="ECO:0000313" key="3">
    <source>
        <dbReference type="Proteomes" id="UP000276133"/>
    </source>
</evidence>
<evidence type="ECO:0000313" key="2">
    <source>
        <dbReference type="EMBL" id="RMZ93734.1"/>
    </source>
</evidence>
<feature type="compositionally biased region" description="Pro residues" evidence="1">
    <location>
        <begin position="1"/>
        <end position="10"/>
    </location>
</feature>
<feature type="non-terminal residue" evidence="2">
    <location>
        <position position="1"/>
    </location>
</feature>
<evidence type="ECO:0000256" key="1">
    <source>
        <dbReference type="SAM" id="MobiDB-lite"/>
    </source>
</evidence>
<proteinExistence type="predicted"/>
<protein>
    <submittedName>
        <fullName evidence="2">Uncharacterized protein</fullName>
    </submittedName>
</protein>
<feature type="compositionally biased region" description="Polar residues" evidence="1">
    <location>
        <begin position="11"/>
        <end position="21"/>
    </location>
</feature>
<accession>A0A3M7P4Y0</accession>
<organism evidence="2 3">
    <name type="scientific">Brachionus plicatilis</name>
    <name type="common">Marine rotifer</name>
    <name type="synonym">Brachionus muelleri</name>
    <dbReference type="NCBI Taxonomy" id="10195"/>
    <lineage>
        <taxon>Eukaryota</taxon>
        <taxon>Metazoa</taxon>
        <taxon>Spiralia</taxon>
        <taxon>Gnathifera</taxon>
        <taxon>Rotifera</taxon>
        <taxon>Eurotatoria</taxon>
        <taxon>Monogononta</taxon>
        <taxon>Pseudotrocha</taxon>
        <taxon>Ploima</taxon>
        <taxon>Brachionidae</taxon>
        <taxon>Brachionus</taxon>
    </lineage>
</organism>